<evidence type="ECO:0000313" key="5">
    <source>
        <dbReference type="Proteomes" id="UP000401717"/>
    </source>
</evidence>
<name>A0A564FWK7_9HYPH</name>
<evidence type="ECO:0000313" key="6">
    <source>
        <dbReference type="Proteomes" id="UP001055303"/>
    </source>
</evidence>
<keyword evidence="2" id="KW-0732">Signal</keyword>
<dbReference type="EMBL" id="CABFVH010000009">
    <property type="protein sequence ID" value="VUF12372.1"/>
    <property type="molecule type" value="Genomic_DNA"/>
</dbReference>
<reference evidence="3" key="2">
    <citation type="journal article" date="2021" name="Front. Microbiol.">
        <title>Comprehensive Comparative Genomics and Phenotyping of Methylobacterium Species.</title>
        <authorList>
            <person name="Alessa O."/>
            <person name="Ogura Y."/>
            <person name="Fujitani Y."/>
            <person name="Takami H."/>
            <person name="Hayashi T."/>
            <person name="Sahin N."/>
            <person name="Tani A."/>
        </authorList>
    </citation>
    <scope>NUCLEOTIDE SEQUENCE</scope>
    <source>
        <strain evidence="3">DSM 22415</strain>
    </source>
</reference>
<gene>
    <name evidence="3" type="ORF">IFDJLNFL_3655</name>
    <name evidence="4" type="ORF">MTDSW087_02062</name>
</gene>
<feature type="compositionally biased region" description="Basic and acidic residues" evidence="1">
    <location>
        <begin position="40"/>
        <end position="85"/>
    </location>
</feature>
<keyword evidence="6" id="KW-1185">Reference proteome</keyword>
<dbReference type="Proteomes" id="UP000401717">
    <property type="component" value="Unassembled WGS sequence"/>
</dbReference>
<dbReference type="RefSeq" id="WP_144763428.1">
    <property type="nucleotide sequence ID" value="NZ_BPQI01000118.1"/>
</dbReference>
<organism evidence="4 5">
    <name type="scientific">Methylobacterium dankookense</name>
    <dbReference type="NCBI Taxonomy" id="560405"/>
    <lineage>
        <taxon>Bacteria</taxon>
        <taxon>Pseudomonadati</taxon>
        <taxon>Pseudomonadota</taxon>
        <taxon>Alphaproteobacteria</taxon>
        <taxon>Hyphomicrobiales</taxon>
        <taxon>Methylobacteriaceae</taxon>
        <taxon>Methylobacterium</taxon>
    </lineage>
</organism>
<accession>A0A564FWK7</accession>
<feature type="chain" id="PRO_5021900423" evidence="2">
    <location>
        <begin position="22"/>
        <end position="85"/>
    </location>
</feature>
<evidence type="ECO:0000256" key="2">
    <source>
        <dbReference type="SAM" id="SignalP"/>
    </source>
</evidence>
<protein>
    <submittedName>
        <fullName evidence="4">Uncharacterized protein</fullName>
    </submittedName>
</protein>
<evidence type="ECO:0000256" key="1">
    <source>
        <dbReference type="SAM" id="MobiDB-lite"/>
    </source>
</evidence>
<proteinExistence type="predicted"/>
<reference evidence="3" key="3">
    <citation type="submission" date="2021-08" db="EMBL/GenBank/DDBJ databases">
        <authorList>
            <person name="Tani A."/>
            <person name="Ola A."/>
            <person name="Ogura Y."/>
            <person name="Katsura K."/>
            <person name="Hayashi T."/>
        </authorList>
    </citation>
    <scope>NUCLEOTIDE SEQUENCE</scope>
    <source>
        <strain evidence="3">DSM 22415</strain>
    </source>
</reference>
<dbReference type="Proteomes" id="UP001055303">
    <property type="component" value="Unassembled WGS sequence"/>
</dbReference>
<feature type="region of interest" description="Disordered" evidence="1">
    <location>
        <begin position="30"/>
        <end position="85"/>
    </location>
</feature>
<feature type="signal peptide" evidence="2">
    <location>
        <begin position="1"/>
        <end position="21"/>
    </location>
</feature>
<reference evidence="4 5" key="1">
    <citation type="submission" date="2019-06" db="EMBL/GenBank/DDBJ databases">
        <authorList>
            <person name="Rodrigo-Torres L."/>
            <person name="Arahal R. D."/>
            <person name="Lucena T."/>
        </authorList>
    </citation>
    <scope>NUCLEOTIDE SEQUENCE [LARGE SCALE GENOMIC DNA]</scope>
    <source>
        <strain evidence="4 5">SW08-7</strain>
    </source>
</reference>
<sequence length="85" mass="9806">MKTVLAGAVLAATLAAPFATALPAAAQRIDIGPGGPSLDLRSRAQRERDYRRDEYRRTRDYDRGDNYRRERYDDGPRRVRRGYDY</sequence>
<dbReference type="EMBL" id="BPQI01000118">
    <property type="protein sequence ID" value="GJD57743.1"/>
    <property type="molecule type" value="Genomic_DNA"/>
</dbReference>
<dbReference type="AlphaFoldDB" id="A0A564FWK7"/>
<evidence type="ECO:0000313" key="4">
    <source>
        <dbReference type="EMBL" id="VUF12372.1"/>
    </source>
</evidence>
<evidence type="ECO:0000313" key="3">
    <source>
        <dbReference type="EMBL" id="GJD57743.1"/>
    </source>
</evidence>